<dbReference type="InterPro" id="IPR035093">
    <property type="entry name" value="RelE/ParE_toxin_dom_sf"/>
</dbReference>
<feature type="active site" description="Proton donor" evidence="2">
    <location>
        <position position="96"/>
    </location>
</feature>
<dbReference type="NCBIfam" id="TIGR02385">
    <property type="entry name" value="RelE_StbE"/>
    <property type="match status" value="1"/>
</dbReference>
<dbReference type="GO" id="GO:0004521">
    <property type="term" value="F:RNA endonuclease activity"/>
    <property type="evidence" value="ECO:0007669"/>
    <property type="project" value="TreeGrafter"/>
</dbReference>
<dbReference type="SUPFAM" id="SSF143011">
    <property type="entry name" value="RelE-like"/>
    <property type="match status" value="1"/>
</dbReference>
<dbReference type="RefSeq" id="WP_005692344.1">
    <property type="nucleotide sequence ID" value="NZ_CP031249.1"/>
</dbReference>
<dbReference type="Pfam" id="PF15738">
    <property type="entry name" value="YafQ_toxin"/>
    <property type="match status" value="1"/>
</dbReference>
<evidence type="ECO:0000256" key="1">
    <source>
        <dbReference type="ARBA" id="ARBA00022649"/>
    </source>
</evidence>
<dbReference type="PANTHER" id="PTHR40588">
    <property type="entry name" value="MRNA INTERFERASE TOXIN YAFQ"/>
    <property type="match status" value="1"/>
</dbReference>
<dbReference type="PANTHER" id="PTHR40588:SF1">
    <property type="entry name" value="MRNA INTERFERASE TOXIN YAFQ"/>
    <property type="match status" value="1"/>
</dbReference>
<dbReference type="InterPro" id="IPR007712">
    <property type="entry name" value="RelE/ParE_toxin"/>
</dbReference>
<dbReference type="PIRSF" id="PIRSF006156">
    <property type="entry name" value="YafQ"/>
    <property type="match status" value="1"/>
</dbReference>
<reference evidence="3" key="1">
    <citation type="submission" date="2017-02" db="EMBL/GenBank/DDBJ databases">
        <title>Haemophilus influenzae in COPD genome sequencing project.</title>
        <authorList>
            <person name="Murphy T.F."/>
            <person name="Kong Y."/>
            <person name="Nadendla S."/>
            <person name="Tettelin H."/>
            <person name="Pettigrew M."/>
        </authorList>
    </citation>
    <scope>NUCLEOTIDE SEQUENCE [LARGE SCALE GENOMIC DNA]</scope>
    <source>
        <strain evidence="3">84P15H4</strain>
    </source>
</reference>
<dbReference type="GO" id="GO:0006402">
    <property type="term" value="P:mRNA catabolic process"/>
    <property type="evidence" value="ECO:0007669"/>
    <property type="project" value="TreeGrafter"/>
</dbReference>
<dbReference type="NCBIfam" id="TIGR00053">
    <property type="entry name" value="YafQ family addiction module toxin"/>
    <property type="match status" value="1"/>
</dbReference>
<dbReference type="EMBL" id="MZHU01000074">
    <property type="protein sequence ID" value="PRK63605.1"/>
    <property type="molecule type" value="Genomic_DNA"/>
</dbReference>
<keyword evidence="3" id="KW-0378">Hydrolase</keyword>
<comment type="caution">
    <text evidence="3">The sequence shown here is derived from an EMBL/GenBank/DDBJ whole genome shotgun (WGS) entry which is preliminary data.</text>
</comment>
<dbReference type="GO" id="GO:0006415">
    <property type="term" value="P:translational termination"/>
    <property type="evidence" value="ECO:0007669"/>
    <property type="project" value="TreeGrafter"/>
</dbReference>
<dbReference type="Gene3D" id="3.30.2310.20">
    <property type="entry name" value="RelE-like"/>
    <property type="match status" value="1"/>
</dbReference>
<evidence type="ECO:0000256" key="2">
    <source>
        <dbReference type="PIRSR" id="PIRSR006156-1"/>
    </source>
</evidence>
<name>A0A0K9L7B7_HAEIF</name>
<protein>
    <submittedName>
        <fullName evidence="3">mRNA interferase YafQ</fullName>
        <ecNumber evidence="3">3.1.-.-</ecNumber>
    </submittedName>
</protein>
<dbReference type="AlphaFoldDB" id="A0A0K9L7B7"/>
<dbReference type="InterPro" id="IPR004386">
    <property type="entry name" value="Toxin_YafQ-like"/>
</dbReference>
<organism evidence="3">
    <name type="scientific">Haemophilus influenzae</name>
    <dbReference type="NCBI Taxonomy" id="727"/>
    <lineage>
        <taxon>Bacteria</taxon>
        <taxon>Pseudomonadati</taxon>
        <taxon>Pseudomonadota</taxon>
        <taxon>Gammaproteobacteria</taxon>
        <taxon>Pasteurellales</taxon>
        <taxon>Pasteurellaceae</taxon>
        <taxon>Haemophilus</taxon>
    </lineage>
</organism>
<dbReference type="GO" id="GO:0016787">
    <property type="term" value="F:hydrolase activity"/>
    <property type="evidence" value="ECO:0007669"/>
    <property type="project" value="UniProtKB-KW"/>
</dbReference>
<evidence type="ECO:0000313" key="3">
    <source>
        <dbReference type="EMBL" id="PRK63605.1"/>
    </source>
</evidence>
<accession>A0A0K9L7B7</accession>
<keyword evidence="1" id="KW-1277">Toxin-antitoxin system</keyword>
<gene>
    <name evidence="3" type="primary">yafQ</name>
    <name evidence="3" type="ORF">BV163_01596</name>
</gene>
<dbReference type="EC" id="3.1.-.-" evidence="3"/>
<sequence>MSEEKPLKVSYSKQFVRDLTDLAKRSPNVLIGSKYITAIYCLLNRLPLPENYQDHALVGEWKGYRDCYIQGNLVLIYQYVIRDEFDELKFSRLNTHSQTALK</sequence>
<proteinExistence type="predicted"/>